<dbReference type="InterPro" id="IPR012910">
    <property type="entry name" value="Plug_dom"/>
</dbReference>
<evidence type="ECO:0000256" key="1">
    <source>
        <dbReference type="ARBA" id="ARBA00004571"/>
    </source>
</evidence>
<dbReference type="AlphaFoldDB" id="A0A1I7F657"/>
<dbReference type="Gene3D" id="2.60.40.1120">
    <property type="entry name" value="Carboxypeptidase-like, regulatory domain"/>
    <property type="match status" value="1"/>
</dbReference>
<sequence>MKTKFSGLLTLLLVLVVHITYAQDKTITGTVKDSDGVPLPGVTIQIKVATTGTQTDFDGNYSITAPEGSVLVYSYVGMTTVEKTVGESSTIDVTMKVNATELDDVVVTALGIKQEVRKLTYAAQDVKEEELNVTQNNNVNAAIAGKIAGVTVASQAGSKLGQSGAIRLRGAISATGTENPLYVVDGVVTSPEQIDPENIASINVLKGPNATALYGLRGNSGVLVITTKKGTTNSLKIEVFNSTTFDKVAYLPEYQNQYGQGYNGQDSFGTFQYEAGFHPDYWASFDGGRFNTESNADESWGPRFDGQDYYPWYTWFPDSPYFGQAQPWVSQEDNVKDFYDTGVTLKNGFTLSGGGENFTGRLNYTRQDQNGIIPNSTYAKNLINASFDVDLNDRLTIGMNLNYSNDKVVGDFADGYSNNFSGSFNSWFARDLEMDKLKELSWLRSGQDGTGYATSWNWWGPDYFPGTSGDNAYKKAVFWFNPYYWAEQYKPEDRNTRLVGDIHASYKLTDNINVNLLASRTSRNYDRVWKIPYEVEYSSAPAAYNDYVNSFGTRKYTSEENIIKPTIDFDFDLSEDFSLDGVVGGLFRVNKYTNTSSQMTQNGYPGGGDFVGLVIPDLYQFTNSRERVNPTYEMQKYRVNSMFGRVNFSYKNFLTLSGDLRSDYDSRYDVFNSGDRQNDSNRFTFGSIGASFVFSELIDNADFFDFGKLFVSYAEVGKEIDAYQVNPPYRLSSNTYGSNPLMYAPSSAIGSGIEPATSGSLEVGINTAFFQNRVRLNATYYNEDREREILNLDLPTSTGYSSIVTNGGLINREGLEITLGLTPVKTTDFTWDMNINFSTNKTMVKELEGLDAYAIASSTYSYVTLTNVVGEEWGQLVGAAIARDENGTPILNSNGTYVSEAGHNYGSILPDFNGGIFNSFSYKGLTLAGTLTFQKGGKFFSLSESWGAYSGLLEETAATNDLGNNVRDDVASGGGVHSVGVDVDGNTVDQYYPAYNWFGQYYSNRLAEPFVHDASYLKLNELSLSYTLPKNLIGEFMESASIGFVARNVALLALSKDNVHNWDPSELSQVYGENGQLPGTRSYGFNVKFTF</sequence>
<evidence type="ECO:0000256" key="5">
    <source>
        <dbReference type="ARBA" id="ARBA00023136"/>
    </source>
</evidence>
<dbReference type="InterPro" id="IPR037066">
    <property type="entry name" value="Plug_dom_sf"/>
</dbReference>
<protein>
    <submittedName>
        <fullName evidence="10">TonB-linked outer membrane protein, SusC/RagA family</fullName>
    </submittedName>
</protein>
<dbReference type="Proteomes" id="UP000199138">
    <property type="component" value="Unassembled WGS sequence"/>
</dbReference>
<organism evidence="10 11">
    <name type="scientific">Pustulibacterium marinum</name>
    <dbReference type="NCBI Taxonomy" id="1224947"/>
    <lineage>
        <taxon>Bacteria</taxon>
        <taxon>Pseudomonadati</taxon>
        <taxon>Bacteroidota</taxon>
        <taxon>Flavobacteriia</taxon>
        <taxon>Flavobacteriales</taxon>
        <taxon>Flavobacteriaceae</taxon>
        <taxon>Pustulibacterium</taxon>
    </lineage>
</organism>
<keyword evidence="11" id="KW-1185">Reference proteome</keyword>
<dbReference type="Pfam" id="PF07715">
    <property type="entry name" value="Plug"/>
    <property type="match status" value="1"/>
</dbReference>
<evidence type="ECO:0000256" key="7">
    <source>
        <dbReference type="PROSITE-ProRule" id="PRU01360"/>
    </source>
</evidence>
<evidence type="ECO:0000259" key="9">
    <source>
        <dbReference type="Pfam" id="PF07715"/>
    </source>
</evidence>
<comment type="subcellular location">
    <subcellularLocation>
        <location evidence="1 7">Cell outer membrane</location>
        <topology evidence="1 7">Multi-pass membrane protein</topology>
    </subcellularLocation>
</comment>
<evidence type="ECO:0000256" key="2">
    <source>
        <dbReference type="ARBA" id="ARBA00022448"/>
    </source>
</evidence>
<comment type="similarity">
    <text evidence="7">Belongs to the TonB-dependent receptor family.</text>
</comment>
<dbReference type="InterPro" id="IPR036942">
    <property type="entry name" value="Beta-barrel_TonB_sf"/>
</dbReference>
<dbReference type="InterPro" id="IPR008969">
    <property type="entry name" value="CarboxyPept-like_regulatory"/>
</dbReference>
<feature type="chain" id="PRO_5011510927" evidence="8">
    <location>
        <begin position="23"/>
        <end position="1091"/>
    </location>
</feature>
<dbReference type="InterPro" id="IPR039426">
    <property type="entry name" value="TonB-dep_rcpt-like"/>
</dbReference>
<keyword evidence="3 7" id="KW-1134">Transmembrane beta strand</keyword>
<dbReference type="GO" id="GO:0009279">
    <property type="term" value="C:cell outer membrane"/>
    <property type="evidence" value="ECO:0007669"/>
    <property type="project" value="UniProtKB-SubCell"/>
</dbReference>
<keyword evidence="2 7" id="KW-0813">Transport</keyword>
<keyword evidence="6 7" id="KW-0998">Cell outer membrane</keyword>
<dbReference type="NCBIfam" id="TIGR04056">
    <property type="entry name" value="OMP_RagA_SusC"/>
    <property type="match status" value="1"/>
</dbReference>
<evidence type="ECO:0000256" key="3">
    <source>
        <dbReference type="ARBA" id="ARBA00022452"/>
    </source>
</evidence>
<feature type="domain" description="TonB-dependent receptor plug" evidence="9">
    <location>
        <begin position="116"/>
        <end position="222"/>
    </location>
</feature>
<reference evidence="10 11" key="1">
    <citation type="submission" date="2016-10" db="EMBL/GenBank/DDBJ databases">
        <authorList>
            <person name="de Groot N.N."/>
        </authorList>
    </citation>
    <scope>NUCLEOTIDE SEQUENCE [LARGE SCALE GENOMIC DNA]</scope>
    <source>
        <strain evidence="10 11">CGMCC 1.12333</strain>
    </source>
</reference>
<keyword evidence="5 7" id="KW-0472">Membrane</keyword>
<dbReference type="Pfam" id="PF13715">
    <property type="entry name" value="CarbopepD_reg_2"/>
    <property type="match status" value="1"/>
</dbReference>
<dbReference type="SUPFAM" id="SSF49464">
    <property type="entry name" value="Carboxypeptidase regulatory domain-like"/>
    <property type="match status" value="1"/>
</dbReference>
<evidence type="ECO:0000313" key="10">
    <source>
        <dbReference type="EMBL" id="SFU31634.1"/>
    </source>
</evidence>
<proteinExistence type="inferred from homology"/>
<gene>
    <name evidence="10" type="ORF">SAMN05216480_101669</name>
</gene>
<keyword evidence="4 7" id="KW-0812">Transmembrane</keyword>
<accession>A0A1I7F657</accession>
<name>A0A1I7F657_9FLAO</name>
<dbReference type="SUPFAM" id="SSF56935">
    <property type="entry name" value="Porins"/>
    <property type="match status" value="1"/>
</dbReference>
<evidence type="ECO:0000256" key="4">
    <source>
        <dbReference type="ARBA" id="ARBA00022692"/>
    </source>
</evidence>
<dbReference type="Gene3D" id="2.40.170.20">
    <property type="entry name" value="TonB-dependent receptor, beta-barrel domain"/>
    <property type="match status" value="1"/>
</dbReference>
<dbReference type="STRING" id="1224947.SAMN05216480_101669"/>
<dbReference type="EMBL" id="FPBK01000001">
    <property type="protein sequence ID" value="SFU31634.1"/>
    <property type="molecule type" value="Genomic_DNA"/>
</dbReference>
<dbReference type="RefSeq" id="WP_093022947.1">
    <property type="nucleotide sequence ID" value="NZ_FPBK01000001.1"/>
</dbReference>
<dbReference type="PROSITE" id="PS52016">
    <property type="entry name" value="TONB_DEPENDENT_REC_3"/>
    <property type="match status" value="1"/>
</dbReference>
<evidence type="ECO:0000256" key="6">
    <source>
        <dbReference type="ARBA" id="ARBA00023237"/>
    </source>
</evidence>
<dbReference type="Gene3D" id="2.170.130.10">
    <property type="entry name" value="TonB-dependent receptor, plug domain"/>
    <property type="match status" value="1"/>
</dbReference>
<dbReference type="OrthoDB" id="9768177at2"/>
<keyword evidence="8" id="KW-0732">Signal</keyword>
<dbReference type="InterPro" id="IPR023996">
    <property type="entry name" value="TonB-dep_OMP_SusC/RagA"/>
</dbReference>
<evidence type="ECO:0000313" key="11">
    <source>
        <dbReference type="Proteomes" id="UP000199138"/>
    </source>
</evidence>
<evidence type="ECO:0000256" key="8">
    <source>
        <dbReference type="SAM" id="SignalP"/>
    </source>
</evidence>
<feature type="signal peptide" evidence="8">
    <location>
        <begin position="1"/>
        <end position="22"/>
    </location>
</feature>